<dbReference type="EMBL" id="BMEL01000004">
    <property type="protein sequence ID" value="GGF29247.1"/>
    <property type="molecule type" value="Genomic_DNA"/>
</dbReference>
<reference evidence="2" key="2">
    <citation type="submission" date="2020-09" db="EMBL/GenBank/DDBJ databases">
        <authorList>
            <person name="Sun Q."/>
            <person name="Zhou Y."/>
        </authorList>
    </citation>
    <scope>NUCLEOTIDE SEQUENCE</scope>
    <source>
        <strain evidence="2">CGMCC 1.12153</strain>
    </source>
</reference>
<sequence>MIQALRNSYYMRAFAFLILAVIMSGGFSLIESDLIFYIFLLVILILTVFIGFFIELPLIRAFSLTSLSVVIAVSIDLILTETILSWYDNSHILFIGLIFFIASWLDKKFGSMEDSEASPQS</sequence>
<proteinExistence type="predicted"/>
<comment type="caution">
    <text evidence="2">The sequence shown here is derived from an EMBL/GenBank/DDBJ whole genome shotgun (WGS) entry which is preliminary data.</text>
</comment>
<protein>
    <submittedName>
        <fullName evidence="2">Uncharacterized protein</fullName>
    </submittedName>
</protein>
<feature type="transmembrane region" description="Helical" evidence="1">
    <location>
        <begin position="61"/>
        <end position="80"/>
    </location>
</feature>
<feature type="transmembrane region" description="Helical" evidence="1">
    <location>
        <begin position="9"/>
        <end position="28"/>
    </location>
</feature>
<dbReference type="Proteomes" id="UP000660110">
    <property type="component" value="Unassembled WGS sequence"/>
</dbReference>
<keyword evidence="3" id="KW-1185">Reference proteome</keyword>
<evidence type="ECO:0000256" key="1">
    <source>
        <dbReference type="SAM" id="Phobius"/>
    </source>
</evidence>
<keyword evidence="1" id="KW-0812">Transmembrane</keyword>
<gene>
    <name evidence="2" type="ORF">GCM10010954_30480</name>
</gene>
<reference evidence="2" key="1">
    <citation type="journal article" date="2014" name="Int. J. Syst. Evol. Microbiol.">
        <title>Complete genome sequence of Corynebacterium casei LMG S-19264T (=DSM 44701T), isolated from a smear-ripened cheese.</title>
        <authorList>
            <consortium name="US DOE Joint Genome Institute (JGI-PGF)"/>
            <person name="Walter F."/>
            <person name="Albersmeier A."/>
            <person name="Kalinowski J."/>
            <person name="Ruckert C."/>
        </authorList>
    </citation>
    <scope>NUCLEOTIDE SEQUENCE</scope>
    <source>
        <strain evidence="2">CGMCC 1.12153</strain>
    </source>
</reference>
<evidence type="ECO:0000313" key="3">
    <source>
        <dbReference type="Proteomes" id="UP000660110"/>
    </source>
</evidence>
<accession>A0A917B9N3</accession>
<feature type="transmembrane region" description="Helical" evidence="1">
    <location>
        <begin position="34"/>
        <end position="54"/>
    </location>
</feature>
<name>A0A917B9N3_HALAA</name>
<dbReference type="AlphaFoldDB" id="A0A917B9N3"/>
<evidence type="ECO:0000313" key="2">
    <source>
        <dbReference type="EMBL" id="GGF29247.1"/>
    </source>
</evidence>
<keyword evidence="1" id="KW-0472">Membrane</keyword>
<feature type="transmembrane region" description="Helical" evidence="1">
    <location>
        <begin position="86"/>
        <end position="105"/>
    </location>
</feature>
<organism evidence="2 3">
    <name type="scientific">Halobacillus andaensis</name>
    <dbReference type="NCBI Taxonomy" id="1176239"/>
    <lineage>
        <taxon>Bacteria</taxon>
        <taxon>Bacillati</taxon>
        <taxon>Bacillota</taxon>
        <taxon>Bacilli</taxon>
        <taxon>Bacillales</taxon>
        <taxon>Bacillaceae</taxon>
        <taxon>Halobacillus</taxon>
    </lineage>
</organism>
<dbReference type="RefSeq" id="WP_188378380.1">
    <property type="nucleotide sequence ID" value="NZ_BMEL01000004.1"/>
</dbReference>
<keyword evidence="1" id="KW-1133">Transmembrane helix</keyword>